<dbReference type="EMBL" id="JARBHB010000007">
    <property type="protein sequence ID" value="KAJ8878557.1"/>
    <property type="molecule type" value="Genomic_DNA"/>
</dbReference>
<dbReference type="PANTHER" id="PTHR37162:SF10">
    <property type="entry name" value="DUF4371 DOMAIN-CONTAINING PROTEIN"/>
    <property type="match status" value="1"/>
</dbReference>
<keyword evidence="2" id="KW-1185">Reference proteome</keyword>
<proteinExistence type="predicted"/>
<accession>A0ABQ9H2R7</accession>
<organism evidence="1 2">
    <name type="scientific">Dryococelus australis</name>
    <dbReference type="NCBI Taxonomy" id="614101"/>
    <lineage>
        <taxon>Eukaryota</taxon>
        <taxon>Metazoa</taxon>
        <taxon>Ecdysozoa</taxon>
        <taxon>Arthropoda</taxon>
        <taxon>Hexapoda</taxon>
        <taxon>Insecta</taxon>
        <taxon>Pterygota</taxon>
        <taxon>Neoptera</taxon>
        <taxon>Polyneoptera</taxon>
        <taxon>Phasmatodea</taxon>
        <taxon>Verophasmatodea</taxon>
        <taxon>Anareolatae</taxon>
        <taxon>Phasmatidae</taxon>
        <taxon>Eurycanthinae</taxon>
        <taxon>Dryococelus</taxon>
    </lineage>
</organism>
<dbReference type="Proteomes" id="UP001159363">
    <property type="component" value="Chromosome 6"/>
</dbReference>
<evidence type="ECO:0000313" key="2">
    <source>
        <dbReference type="Proteomes" id="UP001159363"/>
    </source>
</evidence>
<name>A0ABQ9H2R7_9NEOP</name>
<evidence type="ECO:0000313" key="1">
    <source>
        <dbReference type="EMBL" id="KAJ8878557.1"/>
    </source>
</evidence>
<protein>
    <submittedName>
        <fullName evidence="1">Uncharacterized protein</fullName>
    </submittedName>
</protein>
<reference evidence="1 2" key="1">
    <citation type="submission" date="2023-02" db="EMBL/GenBank/DDBJ databases">
        <title>LHISI_Scaffold_Assembly.</title>
        <authorList>
            <person name="Stuart O.P."/>
            <person name="Cleave R."/>
            <person name="Magrath M.J.L."/>
            <person name="Mikheyev A.S."/>
        </authorList>
    </citation>
    <scope>NUCLEOTIDE SEQUENCE [LARGE SCALE GENOMIC DNA]</scope>
    <source>
        <strain evidence="1">Daus_M_001</strain>
        <tissue evidence="1">Leg muscle</tissue>
    </source>
</reference>
<comment type="caution">
    <text evidence="1">The sequence shown here is derived from an EMBL/GenBank/DDBJ whole genome shotgun (WGS) entry which is preliminary data.</text>
</comment>
<dbReference type="PANTHER" id="PTHR37162">
    <property type="entry name" value="HAT FAMILY DIMERISATION DOMAINCONTAINING PROTEIN-RELATED"/>
    <property type="match status" value="1"/>
</dbReference>
<sequence length="879" mass="100307">MRVIEVCMEQCREKGGGNGRSPRKPVDQRYRLARFPHAKIRSDPGGDRTWIAFSVRFGWRLTAVFSADKTEVKWQRSSDGIQWWRKVRELEKTHRPMITTATFTACKNLGQRKHFNWNSLLHYRSVLTSICKNARFLFLLCATLSVLIHSGQHTYAAGLSFAEVVFALQDIADESIFTGAAPVKLGSAVLLAVDLGRTFPINSRSYKIPFRRSDCRKGGSKMQELNPAVQPFVIVQGPAVEDIQAVYVSVDKLLYKVPVHVEADRSFWRKCRKLCDNRKIGAWCYIEVTTTSIVMHKKKFKICSMAIAGNTELIGALVGAHYLQERNERRRRNIVVRWLLGRAARQQSFSRANVTADIPVVNVVDHFEECAALFVAKMYSNPALMRNIVQQVIDEVDIESLFGMGMSYLKSKLDELLSGQHDTARVSLLRPMRCRLQLYLTNYDLDQYEGLRISYPHMKSLAIEFRSVHYRPKITHTCVMYKVVYTGFMPCPLFISFIVLNVLSRNVHVLHQPVPSRRVAWRRKLRVESVLFVPVTRSQREYGDFPYFVFTDLTPYFRHYELAFLLCTYARVRRTHRTHSIPENPESQQCGDWETPLAPSSISNLCLRSSHVSRRQEFLHIIASRKGKSFEFCAACSCDFSIAHAGRNDVFKHSQSKKLLDNVKSIESNKKLSFICDTGDNRLSRAEGADKAPVMVGLKSVVASVLKREIPNLIAIGCPCHLVNLAAGIAAAFLAVKVDEMLVDIFYYLEESEMRKEKVKEFQKLHDTDTKIIIKHVTYPRAGCHWSYHIPKLKVTQSGFPNSESGVGVHETGHGVKTNDKPTSSKKPQLEIVVSNLKKSKANDVKKINSDEKNTKKPVRKCLKEFLSREERIFYVSVL</sequence>
<gene>
    <name evidence="1" type="ORF">PR048_019135</name>
</gene>